<dbReference type="EMBL" id="JBHTBE010000003">
    <property type="protein sequence ID" value="MFC7269543.1"/>
    <property type="molecule type" value="Genomic_DNA"/>
</dbReference>
<evidence type="ECO:0000256" key="1">
    <source>
        <dbReference type="SAM" id="MobiDB-lite"/>
    </source>
</evidence>
<dbReference type="RefSeq" id="WP_262874478.1">
    <property type="nucleotide sequence ID" value="NZ_BAABKW010000001.1"/>
</dbReference>
<organism evidence="2 3">
    <name type="scientific">Microbacterium fluvii</name>
    <dbReference type="NCBI Taxonomy" id="415215"/>
    <lineage>
        <taxon>Bacteria</taxon>
        <taxon>Bacillati</taxon>
        <taxon>Actinomycetota</taxon>
        <taxon>Actinomycetes</taxon>
        <taxon>Micrococcales</taxon>
        <taxon>Microbacteriaceae</taxon>
        <taxon>Microbacterium</taxon>
    </lineage>
</organism>
<reference evidence="3" key="1">
    <citation type="journal article" date="2019" name="Int. J. Syst. Evol. Microbiol.">
        <title>The Global Catalogue of Microorganisms (GCM) 10K type strain sequencing project: providing services to taxonomists for standard genome sequencing and annotation.</title>
        <authorList>
            <consortium name="The Broad Institute Genomics Platform"/>
            <consortium name="The Broad Institute Genome Sequencing Center for Infectious Disease"/>
            <person name="Wu L."/>
            <person name="Ma J."/>
        </authorList>
    </citation>
    <scope>NUCLEOTIDE SEQUENCE [LARGE SCALE GENOMIC DNA]</scope>
    <source>
        <strain evidence="3">CGMCC 1.15772</strain>
    </source>
</reference>
<evidence type="ECO:0000313" key="3">
    <source>
        <dbReference type="Proteomes" id="UP001596507"/>
    </source>
</evidence>
<name>A0ABW2HEJ9_9MICO</name>
<keyword evidence="3" id="KW-1185">Reference proteome</keyword>
<gene>
    <name evidence="2" type="ORF">ACFQRL_11275</name>
</gene>
<proteinExistence type="predicted"/>
<evidence type="ECO:0000313" key="2">
    <source>
        <dbReference type="EMBL" id="MFC7269543.1"/>
    </source>
</evidence>
<feature type="compositionally biased region" description="Acidic residues" evidence="1">
    <location>
        <begin position="434"/>
        <end position="454"/>
    </location>
</feature>
<sequence length="454" mass="50950">MSDELGDRLRDTAGVSAYILDNLRSIEDEFYLELVDRVATRAGVTVKDTDLVLRRLREQGLDLSTGVERSVLQAITSSNAESPWAVFVDRFSANRSVVLSFARRERVIAALDRLSVTASNNYTLIAQVVDDVTRGSGTDPAQLTRPLGRTSPWDFQVDLFDSTAGQIVLPGNVRAAGALMWCWDIGERLGVYKLADALVYRWWIGLLDFGDGDLTSELYRYYKLREDRPAEEERFLLYRRVLDLGQTQVGERVVVNEEFPRLWRALMEEVATYIDRSETSYRDRVNAQGVVQAIEEVQYNLTERMAGMALTTVTEMYNQLRQTDAASGALGALDILGHPEVVGQLASGRRRDQWSVIERLSKEEFGVSPNVNALRTSAVEGFKVVDYIADFRRSTLDEDAFAEFISSAKAWILAQDLAGDGILGDVASDRDAPVDDEFDDEFDEDDADDDTWSE</sequence>
<accession>A0ABW2HEJ9</accession>
<dbReference type="Proteomes" id="UP001596507">
    <property type="component" value="Unassembled WGS sequence"/>
</dbReference>
<feature type="region of interest" description="Disordered" evidence="1">
    <location>
        <begin position="425"/>
        <end position="454"/>
    </location>
</feature>
<protein>
    <submittedName>
        <fullName evidence="2">Uncharacterized protein</fullName>
    </submittedName>
</protein>
<comment type="caution">
    <text evidence="2">The sequence shown here is derived from an EMBL/GenBank/DDBJ whole genome shotgun (WGS) entry which is preliminary data.</text>
</comment>